<dbReference type="GO" id="GO:0016705">
    <property type="term" value="F:oxidoreductase activity, acting on paired donors, with incorporation or reduction of molecular oxygen"/>
    <property type="evidence" value="ECO:0007669"/>
    <property type="project" value="InterPro"/>
</dbReference>
<dbReference type="PANTHER" id="PTHR24292">
    <property type="entry name" value="CYTOCHROME P450"/>
    <property type="match status" value="1"/>
</dbReference>
<feature type="binding site" description="axial binding residue" evidence="13">
    <location>
        <position position="453"/>
    </location>
    <ligand>
        <name>heme</name>
        <dbReference type="ChEBI" id="CHEBI:30413"/>
    </ligand>
    <ligandPart>
        <name>Fe</name>
        <dbReference type="ChEBI" id="CHEBI:18248"/>
    </ligandPart>
</feature>
<evidence type="ECO:0000256" key="8">
    <source>
        <dbReference type="ARBA" id="ARBA00022848"/>
    </source>
</evidence>
<dbReference type="AlphaFoldDB" id="A0A6V7L420"/>
<dbReference type="GO" id="GO:0004497">
    <property type="term" value="F:monooxygenase activity"/>
    <property type="evidence" value="ECO:0007669"/>
    <property type="project" value="UniProtKB-KW"/>
</dbReference>
<evidence type="ECO:0000256" key="15">
    <source>
        <dbReference type="SAM" id="Phobius"/>
    </source>
</evidence>
<accession>A0A6V7L420</accession>
<evidence type="ECO:0008006" key="17">
    <source>
        <dbReference type="Google" id="ProtNLM"/>
    </source>
</evidence>
<dbReference type="SUPFAM" id="SSF48264">
    <property type="entry name" value="Cytochrome P450"/>
    <property type="match status" value="1"/>
</dbReference>
<evidence type="ECO:0000256" key="3">
    <source>
        <dbReference type="ARBA" id="ARBA00004406"/>
    </source>
</evidence>
<dbReference type="PRINTS" id="PR00385">
    <property type="entry name" value="P450"/>
</dbReference>
<keyword evidence="6 13" id="KW-0479">Metal-binding</keyword>
<evidence type="ECO:0000256" key="14">
    <source>
        <dbReference type="RuleBase" id="RU000461"/>
    </source>
</evidence>
<evidence type="ECO:0000256" key="9">
    <source>
        <dbReference type="ARBA" id="ARBA00023002"/>
    </source>
</evidence>
<evidence type="ECO:0000313" key="16">
    <source>
        <dbReference type="EMBL" id="CAD1570071.1"/>
    </source>
</evidence>
<keyword evidence="15" id="KW-1133">Transmembrane helix</keyword>
<name>A0A6V7L420_9HYME</name>
<dbReference type="GO" id="GO:0005506">
    <property type="term" value="F:iron ion binding"/>
    <property type="evidence" value="ECO:0007669"/>
    <property type="project" value="InterPro"/>
</dbReference>
<keyword evidence="9 14" id="KW-0560">Oxidoreductase</keyword>
<dbReference type="GO" id="GO:0020037">
    <property type="term" value="F:heme binding"/>
    <property type="evidence" value="ECO:0007669"/>
    <property type="project" value="InterPro"/>
</dbReference>
<comment type="cofactor">
    <cofactor evidence="1 13">
        <name>heme</name>
        <dbReference type="ChEBI" id="CHEBI:30413"/>
    </cofactor>
</comment>
<dbReference type="PROSITE" id="PS00086">
    <property type="entry name" value="CYTOCHROME_P450"/>
    <property type="match status" value="1"/>
</dbReference>
<dbReference type="Gene3D" id="1.10.630.10">
    <property type="entry name" value="Cytochrome P450"/>
    <property type="match status" value="1"/>
</dbReference>
<keyword evidence="10 13" id="KW-0408">Iron</keyword>
<dbReference type="FunFam" id="1.10.630.10:FF:000042">
    <property type="entry name" value="Cytochrome P450"/>
    <property type="match status" value="1"/>
</dbReference>
<reference evidence="16" key="1">
    <citation type="submission" date="2020-07" db="EMBL/GenBank/DDBJ databases">
        <authorList>
            <person name="Ferguson B K."/>
        </authorList>
    </citation>
    <scope>NUCLEOTIDE SEQUENCE</scope>
    <source>
        <strain evidence="16">L06</strain>
    </source>
</reference>
<comment type="similarity">
    <text evidence="4 14">Belongs to the cytochrome P450 family.</text>
</comment>
<dbReference type="InterPro" id="IPR002401">
    <property type="entry name" value="Cyt_P450_E_grp-I"/>
</dbReference>
<organism evidence="16">
    <name type="scientific">Bracon brevicornis</name>
    <dbReference type="NCBI Taxonomy" id="1563983"/>
    <lineage>
        <taxon>Eukaryota</taxon>
        <taxon>Metazoa</taxon>
        <taxon>Ecdysozoa</taxon>
        <taxon>Arthropoda</taxon>
        <taxon>Hexapoda</taxon>
        <taxon>Insecta</taxon>
        <taxon>Pterygota</taxon>
        <taxon>Neoptera</taxon>
        <taxon>Endopterygota</taxon>
        <taxon>Hymenoptera</taxon>
        <taxon>Apocrita</taxon>
        <taxon>Ichneumonoidea</taxon>
        <taxon>Braconidae</taxon>
        <taxon>Braconinae</taxon>
        <taxon>Bracon</taxon>
    </lineage>
</organism>
<dbReference type="InterPro" id="IPR001128">
    <property type="entry name" value="Cyt_P450"/>
</dbReference>
<keyword evidence="8" id="KW-0492">Microsome</keyword>
<evidence type="ECO:0000256" key="13">
    <source>
        <dbReference type="PIRSR" id="PIRSR602401-1"/>
    </source>
</evidence>
<dbReference type="GO" id="GO:0005789">
    <property type="term" value="C:endoplasmic reticulum membrane"/>
    <property type="evidence" value="ECO:0007669"/>
    <property type="project" value="UniProtKB-SubCell"/>
</dbReference>
<feature type="transmembrane region" description="Helical" evidence="15">
    <location>
        <begin position="6"/>
        <end position="26"/>
    </location>
</feature>
<dbReference type="CDD" id="cd11056">
    <property type="entry name" value="CYP6-like"/>
    <property type="match status" value="1"/>
</dbReference>
<keyword evidence="5 13" id="KW-0349">Heme</keyword>
<protein>
    <recommendedName>
        <fullName evidence="17">Cytochrome P450</fullName>
    </recommendedName>
</protein>
<sequence>MNPASYSDWGVLIGFVAILCGFYYWFTKKNYFEKHGIVYKKPLLFLGNLGPALLRQKSFAVNIQDIYNIDKEARYVGYYDFARPTILLRDPELIKIVGVKNFDHFVDHRGFIDPDQDPLFGKVLFSLRGKKWSEMRHVLSPAFTSSKMKGMFRLMAHCAENFSDYLVAKASKEPLTIQSKDAFTRYTNDVIASCAFGVSVDSMRNPENEFYVLGKKATNFEGILGLKFLATSKFPILSRIFGMKLVESRVEAFFTDIVKRTVEMRDREGITRPDMLQLMMETRRNQAGEGPVLSLQDMTAQAFSFFFGGFDTTSSLMCFTLHGIAAHPEVQDKLQEEVDAIYEACKGEVTYEAITGMQYLDAVINETGRMYPIGAFLDRVCTKTFELPPALPGAKPVLLRPGDQVYIPVYPLHRNAEFFPKPDEFRPERFIEDPKATLHNSVFMPFGLGPRMCIANRFAILETKVLVFNLVAKCLMKPGKQMILPLELSKKTVAMTAEGGFWLTLEVRDKWRRKETKIE</sequence>
<proteinExistence type="inferred from homology"/>
<dbReference type="InterPro" id="IPR036396">
    <property type="entry name" value="Cyt_P450_sf"/>
</dbReference>
<evidence type="ECO:0000256" key="6">
    <source>
        <dbReference type="ARBA" id="ARBA00022723"/>
    </source>
</evidence>
<keyword evidence="7" id="KW-0256">Endoplasmic reticulum</keyword>
<evidence type="ECO:0000256" key="7">
    <source>
        <dbReference type="ARBA" id="ARBA00022824"/>
    </source>
</evidence>
<keyword evidence="12 15" id="KW-0472">Membrane</keyword>
<keyword evidence="15" id="KW-0812">Transmembrane</keyword>
<evidence type="ECO:0000256" key="2">
    <source>
        <dbReference type="ARBA" id="ARBA00004174"/>
    </source>
</evidence>
<evidence type="ECO:0000256" key="5">
    <source>
        <dbReference type="ARBA" id="ARBA00022617"/>
    </source>
</evidence>
<gene>
    <name evidence="16" type="ORF">BBRV_LOCUS94207</name>
</gene>
<evidence type="ECO:0000256" key="12">
    <source>
        <dbReference type="ARBA" id="ARBA00023136"/>
    </source>
</evidence>
<dbReference type="PRINTS" id="PR00463">
    <property type="entry name" value="EP450I"/>
</dbReference>
<dbReference type="InterPro" id="IPR050476">
    <property type="entry name" value="Insect_CytP450_Detox"/>
</dbReference>
<dbReference type="InterPro" id="IPR017972">
    <property type="entry name" value="Cyt_P450_CS"/>
</dbReference>
<evidence type="ECO:0000256" key="11">
    <source>
        <dbReference type="ARBA" id="ARBA00023033"/>
    </source>
</evidence>
<dbReference type="PANTHER" id="PTHR24292:SF54">
    <property type="entry name" value="CYP9F3-RELATED"/>
    <property type="match status" value="1"/>
</dbReference>
<dbReference type="Pfam" id="PF00067">
    <property type="entry name" value="p450"/>
    <property type="match status" value="1"/>
</dbReference>
<evidence type="ECO:0000256" key="10">
    <source>
        <dbReference type="ARBA" id="ARBA00023004"/>
    </source>
</evidence>
<comment type="subcellular location">
    <subcellularLocation>
        <location evidence="3">Endoplasmic reticulum membrane</location>
        <topology evidence="3">Peripheral membrane protein</topology>
    </subcellularLocation>
    <subcellularLocation>
        <location evidence="2">Microsome membrane</location>
        <topology evidence="2">Peripheral membrane protein</topology>
    </subcellularLocation>
</comment>
<evidence type="ECO:0000256" key="1">
    <source>
        <dbReference type="ARBA" id="ARBA00001971"/>
    </source>
</evidence>
<keyword evidence="11 14" id="KW-0503">Monooxygenase</keyword>
<dbReference type="EMBL" id="CADCXW020000332">
    <property type="protein sequence ID" value="CAD1570071.1"/>
    <property type="molecule type" value="Genomic_DNA"/>
</dbReference>
<evidence type="ECO:0000256" key="4">
    <source>
        <dbReference type="ARBA" id="ARBA00010617"/>
    </source>
</evidence>